<reference evidence="3 4" key="1">
    <citation type="submission" date="2017-01" db="EMBL/GenBank/DDBJ databases">
        <title>Genome Analysis of Deinococcus marmoris KOPRI26562.</title>
        <authorList>
            <person name="Kim J.H."/>
            <person name="Oh H.-M."/>
        </authorList>
    </citation>
    <scope>NUCLEOTIDE SEQUENCE [LARGE SCALE GENOMIC DNA]</scope>
    <source>
        <strain evidence="3 4">KOPRI26562</strain>
    </source>
</reference>
<keyword evidence="3" id="KW-0808">Transferase</keyword>
<keyword evidence="4" id="KW-1185">Reference proteome</keyword>
<sequence>MAAYFPAYFPVTATPHPAHPRVLQVITHLDMGGAENVAISLAEALHPEFNFSFFAVGGVADNPVGQEMARRLERLQVPVHSGTALGFKRGGLAQAGVRLNRLIWKTRPEIVHLHTEIPETTFAVASVLGLPAGTRIVRTVHNSEIWPAWQRVGRLVEPRLRRATAVGVSEACLDGLWEFQAAQHLPLTPRDQTRVVYNGVSTPQRAVSRQNARPADRPIRVLFAGRLEPQKGVDLLPELLTAASALTTHPVEVTLLGRGSFEGMLRQWVQTQTLPWTITLAEPVANLAAHLGNYDLMLVPSRFEGLCLVAVEALMAGMPVVATRVRGLNEIFPPGYPLLCPSGDVPVLARTLAEAIGAYEHYAGVVVAQQPGIVQRFNLEGMAQGYRRCYLSVLQAGQKQQAGQKKQAVQEGERP</sequence>
<feature type="domain" description="Glycosyl transferase family 1" evidence="1">
    <location>
        <begin position="208"/>
        <end position="356"/>
    </location>
</feature>
<feature type="domain" description="Glycosyltransferase subfamily 4-like N-terminal" evidence="2">
    <location>
        <begin position="31"/>
        <end position="202"/>
    </location>
</feature>
<protein>
    <submittedName>
        <fullName evidence="3">Glycosyl transferase, group 1</fullName>
    </submittedName>
</protein>
<dbReference type="GO" id="GO:0016740">
    <property type="term" value="F:transferase activity"/>
    <property type="evidence" value="ECO:0007669"/>
    <property type="project" value="UniProtKB-KW"/>
</dbReference>
<evidence type="ECO:0000313" key="4">
    <source>
        <dbReference type="Proteomes" id="UP000186607"/>
    </source>
</evidence>
<dbReference type="STRING" id="249408.BOO71_0004156"/>
<proteinExistence type="predicted"/>
<organism evidence="3 4">
    <name type="scientific">Deinococcus marmoris</name>
    <dbReference type="NCBI Taxonomy" id="249408"/>
    <lineage>
        <taxon>Bacteria</taxon>
        <taxon>Thermotogati</taxon>
        <taxon>Deinococcota</taxon>
        <taxon>Deinococci</taxon>
        <taxon>Deinococcales</taxon>
        <taxon>Deinococcaceae</taxon>
        <taxon>Deinococcus</taxon>
    </lineage>
</organism>
<dbReference type="InterPro" id="IPR028098">
    <property type="entry name" value="Glyco_trans_4-like_N"/>
</dbReference>
<dbReference type="EMBL" id="MSTI01000047">
    <property type="protein sequence ID" value="OLV18978.1"/>
    <property type="molecule type" value="Genomic_DNA"/>
</dbReference>
<evidence type="ECO:0000259" key="1">
    <source>
        <dbReference type="Pfam" id="PF00534"/>
    </source>
</evidence>
<dbReference type="PANTHER" id="PTHR12526">
    <property type="entry name" value="GLYCOSYLTRANSFERASE"/>
    <property type="match status" value="1"/>
</dbReference>
<comment type="caution">
    <text evidence="3">The sequence shown here is derived from an EMBL/GenBank/DDBJ whole genome shotgun (WGS) entry which is preliminary data.</text>
</comment>
<dbReference type="CDD" id="cd03811">
    <property type="entry name" value="GT4_GT28_WabH-like"/>
    <property type="match status" value="1"/>
</dbReference>
<dbReference type="Gene3D" id="3.40.50.2000">
    <property type="entry name" value="Glycogen Phosphorylase B"/>
    <property type="match status" value="2"/>
</dbReference>
<dbReference type="PANTHER" id="PTHR12526:SF630">
    <property type="entry name" value="GLYCOSYLTRANSFERASE"/>
    <property type="match status" value="1"/>
</dbReference>
<name>A0A1U7P1E0_9DEIO</name>
<gene>
    <name evidence="3" type="ORF">BOO71_0004156</name>
</gene>
<evidence type="ECO:0000313" key="3">
    <source>
        <dbReference type="EMBL" id="OLV18978.1"/>
    </source>
</evidence>
<dbReference type="InterPro" id="IPR001296">
    <property type="entry name" value="Glyco_trans_1"/>
</dbReference>
<dbReference type="SUPFAM" id="SSF53756">
    <property type="entry name" value="UDP-Glycosyltransferase/glycogen phosphorylase"/>
    <property type="match status" value="1"/>
</dbReference>
<evidence type="ECO:0000259" key="2">
    <source>
        <dbReference type="Pfam" id="PF13439"/>
    </source>
</evidence>
<accession>A0A1U7P1E0</accession>
<dbReference type="AlphaFoldDB" id="A0A1U7P1E0"/>
<dbReference type="Pfam" id="PF13439">
    <property type="entry name" value="Glyco_transf_4"/>
    <property type="match status" value="1"/>
</dbReference>
<dbReference type="Pfam" id="PF00534">
    <property type="entry name" value="Glycos_transf_1"/>
    <property type="match status" value="1"/>
</dbReference>
<dbReference type="Proteomes" id="UP000186607">
    <property type="component" value="Unassembled WGS sequence"/>
</dbReference>
<dbReference type="RefSeq" id="WP_254843071.1">
    <property type="nucleotide sequence ID" value="NZ_MSTI01000047.1"/>
</dbReference>